<dbReference type="AlphaFoldDB" id="A0AAN7D507"/>
<dbReference type="EMBL" id="JASEJX010000038">
    <property type="protein sequence ID" value="KAK4509879.1"/>
    <property type="molecule type" value="Genomic_DNA"/>
</dbReference>
<dbReference type="RefSeq" id="XP_064676545.1">
    <property type="nucleotide sequence ID" value="XM_064826447.1"/>
</dbReference>
<dbReference type="GeneID" id="89950869"/>
<keyword evidence="2" id="KW-1185">Reference proteome</keyword>
<evidence type="ECO:0000313" key="2">
    <source>
        <dbReference type="Proteomes" id="UP001304243"/>
    </source>
</evidence>
<dbReference type="Proteomes" id="UP001304243">
    <property type="component" value="Unassembled WGS sequence"/>
</dbReference>
<name>A0AAN7D507_9FUNG</name>
<evidence type="ECO:0000313" key="1">
    <source>
        <dbReference type="EMBL" id="KAK4509879.1"/>
    </source>
</evidence>
<organism evidence="1 2">
    <name type="scientific">Mucor velutinosus</name>
    <dbReference type="NCBI Taxonomy" id="708070"/>
    <lineage>
        <taxon>Eukaryota</taxon>
        <taxon>Fungi</taxon>
        <taxon>Fungi incertae sedis</taxon>
        <taxon>Mucoromycota</taxon>
        <taxon>Mucoromycotina</taxon>
        <taxon>Mucoromycetes</taxon>
        <taxon>Mucorales</taxon>
        <taxon>Mucorineae</taxon>
        <taxon>Mucoraceae</taxon>
        <taxon>Mucor</taxon>
    </lineage>
</organism>
<comment type="caution">
    <text evidence="1">The sequence shown here is derived from an EMBL/GenBank/DDBJ whole genome shotgun (WGS) entry which is preliminary data.</text>
</comment>
<gene>
    <name evidence="1" type="ORF">ATC70_007183</name>
</gene>
<sequence>MPFPTKEFKPFLNSYNLDSSQKIRTALGTNHQFRANYDKDINADEDWVNHVVHSLVREYQFGNMDRYYTEAWYQSHIWSMIESCFDKVKGIEAATGESASLGSKRRMNQNRTPTAINNMPRLAYGHKCDLVFRQYDNGHNLPLEFGGSEAKPRIEEDYGTKFMQEGFIKLPRMLKDMMDVLLKAIDYDNRSTAIRTVGILHSGLSCTMVELDRPTAYVSRVFRGKKIEISSKVEKFGSTVLPAILSSWVCCEIMKVVLNVVVNTPPPSR</sequence>
<reference evidence="1 2" key="1">
    <citation type="submission" date="2022-11" db="EMBL/GenBank/DDBJ databases">
        <title>Mucor velutinosus strain NIH1002 WGS.</title>
        <authorList>
            <person name="Subramanian P."/>
            <person name="Mullikin J.C."/>
            <person name="Segre J.A."/>
            <person name="Zelazny A.M."/>
        </authorList>
    </citation>
    <scope>NUCLEOTIDE SEQUENCE [LARGE SCALE GENOMIC DNA]</scope>
    <source>
        <strain evidence="1 2">NIH1002</strain>
    </source>
</reference>
<proteinExistence type="predicted"/>
<protein>
    <submittedName>
        <fullName evidence="1">Uncharacterized protein</fullName>
    </submittedName>
</protein>
<accession>A0AAN7D507</accession>